<name>A0ACC6RQ39_9BURK</name>
<evidence type="ECO:0000313" key="2">
    <source>
        <dbReference type="Proteomes" id="UP001392318"/>
    </source>
</evidence>
<dbReference type="EMBL" id="JAYMRU010000024">
    <property type="protein sequence ID" value="MEM5403806.1"/>
    <property type="molecule type" value="Genomic_DNA"/>
</dbReference>
<accession>A0ACC6RQ39</accession>
<reference evidence="1" key="1">
    <citation type="submission" date="2024-01" db="EMBL/GenBank/DDBJ databases">
        <title>The diversity of rhizobia nodulating Mimosa spp. in eleven states of Brazil covering several biomes is determined by host plant, location, and edaphic factors.</title>
        <authorList>
            <person name="Rouws L."/>
            <person name="Barauna A."/>
            <person name="Beukes C."/>
            <person name="De Faria S.M."/>
            <person name="Gross E."/>
            <person name="Dos Reis Junior F.B."/>
            <person name="Simon M."/>
            <person name="Maluk M."/>
            <person name="Odee D.W."/>
            <person name="Kenicer G."/>
            <person name="Young J.P.W."/>
            <person name="Reis V.M."/>
            <person name="Zilli J."/>
            <person name="James E.K."/>
        </authorList>
    </citation>
    <scope>NUCLEOTIDE SEQUENCE</scope>
    <source>
        <strain evidence="1">JPY452</strain>
    </source>
</reference>
<sequence>MLELKRHPVKIAHLNLRTEKHGDEDVNALDIKITFDLPNTRLNDIAAGLRESLYEASSDPDLLGPDGDHLTHLRYPQLGKEGKFPWIDEWSSVGFHLHTGNGRGKGDLLWVESTFGQLVVQPKEGGTCSCVARAQVLPTPDETAKLASLLKHDVPASTDMSKAVTTDPKNARKQAARDDDDDED</sequence>
<keyword evidence="2" id="KW-1185">Reference proteome</keyword>
<evidence type="ECO:0000313" key="1">
    <source>
        <dbReference type="EMBL" id="MEM5403806.1"/>
    </source>
</evidence>
<gene>
    <name evidence="1" type="ORF">VSR83_27855</name>
</gene>
<protein>
    <submittedName>
        <fullName evidence="1">Uncharacterized protein</fullName>
    </submittedName>
</protein>
<comment type="caution">
    <text evidence="1">The sequence shown here is derived from an EMBL/GenBank/DDBJ whole genome shotgun (WGS) entry which is preliminary data.</text>
</comment>
<proteinExistence type="predicted"/>
<organism evidence="1 2">
    <name type="scientific">Paraburkholderia unamae</name>
    <dbReference type="NCBI Taxonomy" id="219649"/>
    <lineage>
        <taxon>Bacteria</taxon>
        <taxon>Pseudomonadati</taxon>
        <taxon>Pseudomonadota</taxon>
        <taxon>Betaproteobacteria</taxon>
        <taxon>Burkholderiales</taxon>
        <taxon>Burkholderiaceae</taxon>
        <taxon>Paraburkholderia</taxon>
    </lineage>
</organism>
<dbReference type="Proteomes" id="UP001392318">
    <property type="component" value="Unassembled WGS sequence"/>
</dbReference>